<proteinExistence type="predicted"/>
<protein>
    <recommendedName>
        <fullName evidence="3">Guanine nucleotide-binding protein-like 3 N-terminal domain-containing protein</fullName>
    </recommendedName>
</protein>
<dbReference type="Pfam" id="PF08701">
    <property type="entry name" value="GN3L_Grn1"/>
    <property type="match status" value="1"/>
</dbReference>
<accession>A0A1B6GV19</accession>
<dbReference type="GO" id="GO:0005634">
    <property type="term" value="C:nucleus"/>
    <property type="evidence" value="ECO:0007669"/>
    <property type="project" value="UniProtKB-SubCell"/>
</dbReference>
<reference evidence="4" key="1">
    <citation type="submission" date="2015-11" db="EMBL/GenBank/DDBJ databases">
        <title>De novo transcriptome assembly of four potential Pierce s Disease insect vectors from Arizona vineyards.</title>
        <authorList>
            <person name="Tassone E.E."/>
        </authorList>
    </citation>
    <scope>NUCLEOTIDE SEQUENCE</scope>
</reference>
<evidence type="ECO:0000259" key="3">
    <source>
        <dbReference type="Pfam" id="PF08701"/>
    </source>
</evidence>
<keyword evidence="2" id="KW-0539">Nucleus</keyword>
<evidence type="ECO:0000313" key="4">
    <source>
        <dbReference type="EMBL" id="JAS66282.1"/>
    </source>
</evidence>
<dbReference type="EMBL" id="GECZ01003487">
    <property type="protein sequence ID" value="JAS66282.1"/>
    <property type="molecule type" value="Transcribed_RNA"/>
</dbReference>
<feature type="non-terminal residue" evidence="4">
    <location>
        <position position="105"/>
    </location>
</feature>
<evidence type="ECO:0000256" key="2">
    <source>
        <dbReference type="ARBA" id="ARBA00023242"/>
    </source>
</evidence>
<feature type="non-terminal residue" evidence="4">
    <location>
        <position position="1"/>
    </location>
</feature>
<sequence>KKSKRLEARKRFKIERKVREHKRKTRKLQAKQVHKIMKKNRISIPQQIPNECPFKDEIIQEFTMLSTLEREERIRQKSLGNKNELKEIADKARKRVDEFAEVERL</sequence>
<dbReference type="InterPro" id="IPR014813">
    <property type="entry name" value="Gnl3_N_dom"/>
</dbReference>
<organism evidence="4">
    <name type="scientific">Cuerna arida</name>
    <dbReference type="NCBI Taxonomy" id="1464854"/>
    <lineage>
        <taxon>Eukaryota</taxon>
        <taxon>Metazoa</taxon>
        <taxon>Ecdysozoa</taxon>
        <taxon>Arthropoda</taxon>
        <taxon>Hexapoda</taxon>
        <taxon>Insecta</taxon>
        <taxon>Pterygota</taxon>
        <taxon>Neoptera</taxon>
        <taxon>Paraneoptera</taxon>
        <taxon>Hemiptera</taxon>
        <taxon>Auchenorrhyncha</taxon>
        <taxon>Membracoidea</taxon>
        <taxon>Cicadellidae</taxon>
        <taxon>Cicadellinae</taxon>
        <taxon>Proconiini</taxon>
        <taxon>Cuerna</taxon>
    </lineage>
</organism>
<name>A0A1B6GV19_9HEMI</name>
<gene>
    <name evidence="4" type="ORF">g.1760</name>
</gene>
<feature type="domain" description="Guanine nucleotide-binding protein-like 3 N-terminal" evidence="3">
    <location>
        <begin position="9"/>
        <end position="82"/>
    </location>
</feature>
<dbReference type="AlphaFoldDB" id="A0A1B6GV19"/>
<evidence type="ECO:0000256" key="1">
    <source>
        <dbReference type="ARBA" id="ARBA00004123"/>
    </source>
</evidence>
<comment type="subcellular location">
    <subcellularLocation>
        <location evidence="1">Nucleus</location>
    </subcellularLocation>
</comment>